<sequence>MSDTEKPTKPTPAERQTLTYLRRLFDAFGLEAKSKLGQNFLIDLNLLDLIVRAAELDRTDAVLEVGTGTGSLTARLADHAGVVTTVEVDRSLQPVAKQIVGARKNVHFVLGDALAGKNVLNPDMLAAWDASAAAFGCARRKLVANLPYVIATPLVSNLLIAGLPIERMVVMVQWEIAERMRAVAGTKDYNALSVLVQAVADVEVVRKVLPGNFHPRPKVDSAIVKIVPSAEKRAKVGDVARFRVFLRDLYVHRRKNLRQALTGWPSGRKDKDEVDAKLKELGIDGTIRSEALDVEQHLRLCAAFMPAPPAA</sequence>
<dbReference type="Pfam" id="PF00398">
    <property type="entry name" value="RrnaAD"/>
    <property type="match status" value="1"/>
</dbReference>
<feature type="binding site" evidence="8">
    <location>
        <position position="123"/>
    </location>
    <ligand>
        <name>S-adenosyl-L-methionine</name>
        <dbReference type="ChEBI" id="CHEBI:59789"/>
    </ligand>
</feature>
<feature type="domain" description="Ribosomal RNA adenine methylase transferase N-terminal" evidence="9">
    <location>
        <begin position="46"/>
        <end position="230"/>
    </location>
</feature>
<feature type="binding site" evidence="7 8">
    <location>
        <position position="39"/>
    </location>
    <ligand>
        <name>S-adenosyl-L-methionine</name>
        <dbReference type="ChEBI" id="CHEBI:59789"/>
    </ligand>
</feature>
<reference evidence="10 11" key="1">
    <citation type="submission" date="2019-02" db="EMBL/GenBank/DDBJ databases">
        <title>Deep-cultivation of Planctomycetes and their phenomic and genomic characterization uncovers novel biology.</title>
        <authorList>
            <person name="Wiegand S."/>
            <person name="Jogler M."/>
            <person name="Boedeker C."/>
            <person name="Pinto D."/>
            <person name="Vollmers J."/>
            <person name="Rivas-Marin E."/>
            <person name="Kohn T."/>
            <person name="Peeters S.H."/>
            <person name="Heuer A."/>
            <person name="Rast P."/>
            <person name="Oberbeckmann S."/>
            <person name="Bunk B."/>
            <person name="Jeske O."/>
            <person name="Meyerdierks A."/>
            <person name="Storesund J.E."/>
            <person name="Kallscheuer N."/>
            <person name="Luecker S."/>
            <person name="Lage O.M."/>
            <person name="Pohl T."/>
            <person name="Merkel B.J."/>
            <person name="Hornburger P."/>
            <person name="Mueller R.-W."/>
            <person name="Bruemmer F."/>
            <person name="Labrenz M."/>
            <person name="Spormann A.M."/>
            <person name="Op den Camp H."/>
            <person name="Overmann J."/>
            <person name="Amann R."/>
            <person name="Jetten M.S.M."/>
            <person name="Mascher T."/>
            <person name="Medema M.H."/>
            <person name="Devos D.P."/>
            <person name="Kaster A.-K."/>
            <person name="Ovreas L."/>
            <person name="Rohde M."/>
            <person name="Galperin M.Y."/>
            <person name="Jogler C."/>
        </authorList>
    </citation>
    <scope>NUCLEOTIDE SEQUENCE [LARGE SCALE GENOMIC DNA]</scope>
    <source>
        <strain evidence="10 11">ETA_A1</strain>
    </source>
</reference>
<dbReference type="OrthoDB" id="9814755at2"/>
<feature type="binding site" evidence="7 8">
    <location>
        <position position="87"/>
    </location>
    <ligand>
        <name>S-adenosyl-L-methionine</name>
        <dbReference type="ChEBI" id="CHEBI:59789"/>
    </ligand>
</feature>
<dbReference type="CDD" id="cd02440">
    <property type="entry name" value="AdoMet_MTases"/>
    <property type="match status" value="1"/>
</dbReference>
<dbReference type="PANTHER" id="PTHR11727">
    <property type="entry name" value="DIMETHYLADENOSINE TRANSFERASE"/>
    <property type="match status" value="1"/>
</dbReference>
<dbReference type="GO" id="GO:0005829">
    <property type="term" value="C:cytosol"/>
    <property type="evidence" value="ECO:0007669"/>
    <property type="project" value="TreeGrafter"/>
</dbReference>
<comment type="similarity">
    <text evidence="7">Belongs to the class I-like SAM-binding methyltransferase superfamily. rRNA adenine N(6)-methyltransferase family. RsmA subfamily.</text>
</comment>
<dbReference type="InterPro" id="IPR029063">
    <property type="entry name" value="SAM-dependent_MTases_sf"/>
</dbReference>
<name>A0A517XP39_9BACT</name>
<dbReference type="SUPFAM" id="SSF53335">
    <property type="entry name" value="S-adenosyl-L-methionine-dependent methyltransferases"/>
    <property type="match status" value="1"/>
</dbReference>
<dbReference type="InterPro" id="IPR001737">
    <property type="entry name" value="KsgA/Erm"/>
</dbReference>
<evidence type="ECO:0000256" key="5">
    <source>
        <dbReference type="ARBA" id="ARBA00022691"/>
    </source>
</evidence>
<dbReference type="NCBIfam" id="TIGR00755">
    <property type="entry name" value="ksgA"/>
    <property type="match status" value="1"/>
</dbReference>
<dbReference type="InterPro" id="IPR023165">
    <property type="entry name" value="rRNA_Ade_diMease-like_C"/>
</dbReference>
<keyword evidence="6 7" id="KW-0694">RNA-binding</keyword>
<keyword evidence="5 7" id="KW-0949">S-adenosyl-L-methionine</keyword>
<evidence type="ECO:0000256" key="6">
    <source>
        <dbReference type="ARBA" id="ARBA00022884"/>
    </source>
</evidence>
<keyword evidence="11" id="KW-1185">Reference proteome</keyword>
<dbReference type="PROSITE" id="PS01131">
    <property type="entry name" value="RRNA_A_DIMETH"/>
    <property type="match status" value="1"/>
</dbReference>
<evidence type="ECO:0000313" key="11">
    <source>
        <dbReference type="Proteomes" id="UP000319576"/>
    </source>
</evidence>
<dbReference type="HAMAP" id="MF_00607">
    <property type="entry name" value="16SrRNA_methyltr_A"/>
    <property type="match status" value="1"/>
</dbReference>
<evidence type="ECO:0000256" key="8">
    <source>
        <dbReference type="PROSITE-ProRule" id="PRU01026"/>
    </source>
</evidence>
<dbReference type="Proteomes" id="UP000319576">
    <property type="component" value="Chromosome"/>
</dbReference>
<accession>A0A517XP39</accession>
<evidence type="ECO:0000256" key="4">
    <source>
        <dbReference type="ARBA" id="ARBA00022679"/>
    </source>
</evidence>
<dbReference type="PROSITE" id="PS51689">
    <property type="entry name" value="SAM_RNA_A_N6_MT"/>
    <property type="match status" value="1"/>
</dbReference>
<keyword evidence="1 7" id="KW-0963">Cytoplasm</keyword>
<feature type="binding site" evidence="7 8">
    <location>
        <position position="66"/>
    </location>
    <ligand>
        <name>S-adenosyl-L-methionine</name>
        <dbReference type="ChEBI" id="CHEBI:59789"/>
    </ligand>
</feature>
<comment type="subcellular location">
    <subcellularLocation>
        <location evidence="7">Cytoplasm</location>
    </subcellularLocation>
</comment>
<evidence type="ECO:0000259" key="9">
    <source>
        <dbReference type="SMART" id="SM00650"/>
    </source>
</evidence>
<dbReference type="RefSeq" id="WP_145235149.1">
    <property type="nucleotide sequence ID" value="NZ_CP036273.1"/>
</dbReference>
<dbReference type="GO" id="GO:0052908">
    <property type="term" value="F:16S rRNA (adenine(1518)-N(6)/adenine(1519)-N(6))-dimethyltransferase activity"/>
    <property type="evidence" value="ECO:0007669"/>
    <property type="project" value="UniProtKB-EC"/>
</dbReference>
<feature type="binding site" evidence="7 8">
    <location>
        <position position="145"/>
    </location>
    <ligand>
        <name>S-adenosyl-L-methionine</name>
        <dbReference type="ChEBI" id="CHEBI:59789"/>
    </ligand>
</feature>
<proteinExistence type="inferred from homology"/>
<evidence type="ECO:0000256" key="7">
    <source>
        <dbReference type="HAMAP-Rule" id="MF_00607"/>
    </source>
</evidence>
<feature type="binding site" evidence="7">
    <location>
        <position position="112"/>
    </location>
    <ligand>
        <name>S-adenosyl-L-methionine</name>
        <dbReference type="ChEBI" id="CHEBI:59789"/>
    </ligand>
</feature>
<comment type="function">
    <text evidence="7">Specifically dimethylates two adjacent adenosines (A1518 and A1519) in the loop of a conserved hairpin near the 3'-end of 16S rRNA in the 30S particle. May play a critical role in biogenesis of 30S subunits.</text>
</comment>
<comment type="catalytic activity">
    <reaction evidence="7">
        <text>adenosine(1518)/adenosine(1519) in 16S rRNA + 4 S-adenosyl-L-methionine = N(6)-dimethyladenosine(1518)/N(6)-dimethyladenosine(1519) in 16S rRNA + 4 S-adenosyl-L-homocysteine + 4 H(+)</text>
        <dbReference type="Rhea" id="RHEA:19609"/>
        <dbReference type="Rhea" id="RHEA-COMP:10232"/>
        <dbReference type="Rhea" id="RHEA-COMP:10233"/>
        <dbReference type="ChEBI" id="CHEBI:15378"/>
        <dbReference type="ChEBI" id="CHEBI:57856"/>
        <dbReference type="ChEBI" id="CHEBI:59789"/>
        <dbReference type="ChEBI" id="CHEBI:74411"/>
        <dbReference type="ChEBI" id="CHEBI:74493"/>
        <dbReference type="EC" id="2.1.1.182"/>
    </reaction>
</comment>
<dbReference type="PANTHER" id="PTHR11727:SF7">
    <property type="entry name" value="DIMETHYLADENOSINE TRANSFERASE-RELATED"/>
    <property type="match status" value="1"/>
</dbReference>
<evidence type="ECO:0000256" key="3">
    <source>
        <dbReference type="ARBA" id="ARBA00022603"/>
    </source>
</evidence>
<keyword evidence="3 7" id="KW-0489">Methyltransferase</keyword>
<evidence type="ECO:0000256" key="2">
    <source>
        <dbReference type="ARBA" id="ARBA00022552"/>
    </source>
</evidence>
<organism evidence="10 11">
    <name type="scientific">Urbifossiella limnaea</name>
    <dbReference type="NCBI Taxonomy" id="2528023"/>
    <lineage>
        <taxon>Bacteria</taxon>
        <taxon>Pseudomonadati</taxon>
        <taxon>Planctomycetota</taxon>
        <taxon>Planctomycetia</taxon>
        <taxon>Gemmatales</taxon>
        <taxon>Gemmataceae</taxon>
        <taxon>Urbifossiella</taxon>
    </lineage>
</organism>
<dbReference type="InterPro" id="IPR020598">
    <property type="entry name" value="rRNA_Ade_methylase_Trfase_N"/>
</dbReference>
<dbReference type="GO" id="GO:0003723">
    <property type="term" value="F:RNA binding"/>
    <property type="evidence" value="ECO:0007669"/>
    <property type="project" value="UniProtKB-UniRule"/>
</dbReference>
<protein>
    <recommendedName>
        <fullName evidence="7">Ribosomal RNA small subunit methyltransferase A</fullName>
        <ecNumber evidence="7">2.1.1.182</ecNumber>
    </recommendedName>
    <alternativeName>
        <fullName evidence="7">16S rRNA (adenine(1518)-N(6)/adenine(1519)-N(6))-dimethyltransferase</fullName>
    </alternativeName>
    <alternativeName>
        <fullName evidence="7">16S rRNA dimethyladenosine transferase</fullName>
    </alternativeName>
    <alternativeName>
        <fullName evidence="7">16S rRNA dimethylase</fullName>
    </alternativeName>
    <alternativeName>
        <fullName evidence="7">S-adenosylmethionine-6-N', N'-adenosyl(rRNA) dimethyltransferase</fullName>
    </alternativeName>
</protein>
<gene>
    <name evidence="7 10" type="primary">rsmA</name>
    <name evidence="7" type="synonym">ksgA</name>
    <name evidence="10" type="ORF">ETAA1_11810</name>
</gene>
<dbReference type="Gene3D" id="1.10.8.100">
    <property type="entry name" value="Ribosomal RNA adenine dimethylase-like, domain 2"/>
    <property type="match status" value="1"/>
</dbReference>
<dbReference type="KEGG" id="uli:ETAA1_11810"/>
<feature type="binding site" evidence="7 8">
    <location>
        <position position="41"/>
    </location>
    <ligand>
        <name>S-adenosyl-L-methionine</name>
        <dbReference type="ChEBI" id="CHEBI:59789"/>
    </ligand>
</feature>
<evidence type="ECO:0000256" key="1">
    <source>
        <dbReference type="ARBA" id="ARBA00022490"/>
    </source>
</evidence>
<dbReference type="InterPro" id="IPR011530">
    <property type="entry name" value="rRNA_adenine_dimethylase"/>
</dbReference>
<dbReference type="Gene3D" id="3.40.50.150">
    <property type="entry name" value="Vaccinia Virus protein VP39"/>
    <property type="match status" value="1"/>
</dbReference>
<keyword evidence="2 7" id="KW-0698">rRNA processing</keyword>
<dbReference type="EC" id="2.1.1.182" evidence="7"/>
<dbReference type="SMART" id="SM00650">
    <property type="entry name" value="rADc"/>
    <property type="match status" value="1"/>
</dbReference>
<dbReference type="EMBL" id="CP036273">
    <property type="protein sequence ID" value="QDU19275.1"/>
    <property type="molecule type" value="Genomic_DNA"/>
</dbReference>
<evidence type="ECO:0000313" key="10">
    <source>
        <dbReference type="EMBL" id="QDU19275.1"/>
    </source>
</evidence>
<keyword evidence="4 7" id="KW-0808">Transferase</keyword>
<dbReference type="InterPro" id="IPR020596">
    <property type="entry name" value="rRNA_Ade_Mease_Trfase_CS"/>
</dbReference>
<dbReference type="AlphaFoldDB" id="A0A517XP39"/>